<dbReference type="CDD" id="cd01948">
    <property type="entry name" value="EAL"/>
    <property type="match status" value="1"/>
</dbReference>
<dbReference type="GO" id="GO:0006355">
    <property type="term" value="P:regulation of DNA-templated transcription"/>
    <property type="evidence" value="ECO:0007669"/>
    <property type="project" value="InterPro"/>
</dbReference>
<dbReference type="SUPFAM" id="SSF55073">
    <property type="entry name" value="Nucleotide cyclase"/>
    <property type="match status" value="1"/>
</dbReference>
<dbReference type="Proteomes" id="UP000036356">
    <property type="component" value="Unassembled WGS sequence"/>
</dbReference>
<dbReference type="InterPro" id="IPR013767">
    <property type="entry name" value="PAS_fold"/>
</dbReference>
<dbReference type="Gene3D" id="3.30.70.270">
    <property type="match status" value="1"/>
</dbReference>
<dbReference type="InterPro" id="IPR000160">
    <property type="entry name" value="GGDEF_dom"/>
</dbReference>
<dbReference type="RefSeq" id="WP_161796484.1">
    <property type="nucleotide sequence ID" value="NZ_LDZY01000018.1"/>
</dbReference>
<feature type="domain" description="PAC" evidence="2">
    <location>
        <begin position="385"/>
        <end position="439"/>
    </location>
</feature>
<gene>
    <name evidence="5" type="primary">gmr_3</name>
    <name evidence="5" type="ORF">DEAC_c40570</name>
</gene>
<feature type="domain" description="PAS" evidence="1">
    <location>
        <begin position="21"/>
        <end position="69"/>
    </location>
</feature>
<evidence type="ECO:0000259" key="1">
    <source>
        <dbReference type="PROSITE" id="PS50112"/>
    </source>
</evidence>
<reference evidence="5 6" key="1">
    <citation type="submission" date="2015-06" db="EMBL/GenBank/DDBJ databases">
        <title>Draft genome of the moderately acidophilic sulfate reducer Candidatus Desulfosporosinus acididurans strain M1.</title>
        <authorList>
            <person name="Poehlein A."/>
            <person name="Petzsch P."/>
            <person name="Johnson B.D."/>
            <person name="Schloemann M."/>
            <person name="Daniel R."/>
            <person name="Muehling M."/>
        </authorList>
    </citation>
    <scope>NUCLEOTIDE SEQUENCE [LARGE SCALE GENOMIC DNA]</scope>
    <source>
        <strain evidence="5 6">M1</strain>
    </source>
</reference>
<dbReference type="SUPFAM" id="SSF141868">
    <property type="entry name" value="EAL domain-like"/>
    <property type="match status" value="1"/>
</dbReference>
<feature type="domain" description="EAL" evidence="3">
    <location>
        <begin position="871"/>
        <end position="1125"/>
    </location>
</feature>
<feature type="domain" description="GGDEF" evidence="4">
    <location>
        <begin position="729"/>
        <end position="862"/>
    </location>
</feature>
<dbReference type="SUPFAM" id="SSF55781">
    <property type="entry name" value="GAF domain-like"/>
    <property type="match status" value="1"/>
</dbReference>
<dbReference type="SMART" id="SM00267">
    <property type="entry name" value="GGDEF"/>
    <property type="match status" value="1"/>
</dbReference>
<name>A0A0J1FM85_9FIRM</name>
<comment type="caution">
    <text evidence="5">The sequence shown here is derived from an EMBL/GenBank/DDBJ whole genome shotgun (WGS) entry which is preliminary data.</text>
</comment>
<dbReference type="AlphaFoldDB" id="A0A0J1FM85"/>
<dbReference type="InterPro" id="IPR052155">
    <property type="entry name" value="Biofilm_reg_signaling"/>
</dbReference>
<feature type="domain" description="PAC" evidence="2">
    <location>
        <begin position="643"/>
        <end position="697"/>
    </location>
</feature>
<feature type="domain" description="PAS" evidence="1">
    <location>
        <begin position="566"/>
        <end position="639"/>
    </location>
</feature>
<dbReference type="SUPFAM" id="SSF55785">
    <property type="entry name" value="PYP-like sensor domain (PAS domain)"/>
    <property type="match status" value="4"/>
</dbReference>
<keyword evidence="5" id="KW-0378">Hydrolase</keyword>
<evidence type="ECO:0000313" key="5">
    <source>
        <dbReference type="EMBL" id="KLU64063.1"/>
    </source>
</evidence>
<dbReference type="Pfam" id="PF13185">
    <property type="entry name" value="GAF_2"/>
    <property type="match status" value="1"/>
</dbReference>
<dbReference type="PROSITE" id="PS50112">
    <property type="entry name" value="PAS"/>
    <property type="match status" value="3"/>
</dbReference>
<dbReference type="CDD" id="cd01949">
    <property type="entry name" value="GGDEF"/>
    <property type="match status" value="1"/>
</dbReference>
<dbReference type="Pfam" id="PF00989">
    <property type="entry name" value="PAS"/>
    <property type="match status" value="2"/>
</dbReference>
<accession>A0A0J1FM85</accession>
<dbReference type="SMART" id="SM00091">
    <property type="entry name" value="PAS"/>
    <property type="match status" value="4"/>
</dbReference>
<sequence>METFMKSEFQYQVMTSALAEKVSLLETIFAAVREGVLLQDENGIILSANPAAEELLAASLSELKSEDYIKNPTKWTCEDGQFLIWREHALKTIHKSSEQTGEIRILHRFTPSPCWLSIRSLVLPSDYKSSVRVLTTLSDITQIQYTECRERILYGITKRVLEEQPLTDILQYPCNELVHTFGYPLAIIGLQGKKGSLTLVAQADLSESHSAKIQMLWNNNRKESCGFEKAIRTGKPQIHDVWQNALDYPWWPIYSELSIRSEGAFPLTTKGKTIGALVLYASSEDYFNPSRVNLVQSLADQLALVLWTSENQGQLQLQNKALVAAASSIIITNRAGEILWTNPAFARLSGYSLKDILGKTMSFISSGHQDKIFYQNLWRTILEGKTWHGELINRRADGFCYNEEMTITPVIGNAREITHFIVVKQDISDRLSIQNALLRQEELYRDMFETMSSAVLVFKPINQGEDFLCTALNQAAEKIENITRQQGIGARLDEVLPMAKELGVWDLVLQVYRTGEKRNFPAVYYQNQRCSGWSEGVIYRLATGDIVFLYDDVTQRILNEKALWQEKERAQVTLASIGDGVITTDVGGKITYLNPVAEKLTGWADKDAVGLYIEQVFDVYHGNTELPLVQPLYQCLRERKAVTLSNTSILKHRLGRQAFHIKISVTPMRDREETMIGAVLVFHDVTEKRALLHRISHQKNHDALTDLPNRLLLKDRLYLAILQARRRQEQVAVFFLDMDDFKLVNDTFGHAQGDALLCQVAERFKNALRPDDTVARQGGDEFIILLPELSSEQQAAQIARKLLKVLNAPFQIGDQETYITASLGIALYPVDGEDPEVLIQHADMAMYHVKAEGRNHYHFYTEALNQRLSERLKLQNEIRRALQKGEFILEYQPQFNLKDEQICGFEALVRWQHPERGLLPPSKFIAIAEESGLILPLGEWVLRSACEQNKYWQDLGYPPVSMAVNLSARQFRQKDLVEKISQIIKETGLEAQWLELEITETLSMEDVALSSEILWKMKAMGIRLSIDDFGTGFSSLSYLSRFSLDALKIDRSFIFSLMEHPDRQAIVLTIIQLAKNLGLKVIAEGVERTDQLDFLRRKDCDEVQGYLLAKPVSAEEAERFFNLDLKELVNSEDSTSPEVNEGPTPN</sequence>
<protein>
    <submittedName>
        <fullName evidence="5">Cyclic di-GMP phosphodiesterase Gmr</fullName>
        <ecNumber evidence="5">3.1.4.52</ecNumber>
    </submittedName>
</protein>
<dbReference type="PANTHER" id="PTHR44757:SF4">
    <property type="entry name" value="DIGUANYLATE CYCLASE DGCE-RELATED"/>
    <property type="match status" value="1"/>
</dbReference>
<dbReference type="FunFam" id="3.30.70.270:FF:000001">
    <property type="entry name" value="Diguanylate cyclase domain protein"/>
    <property type="match status" value="1"/>
</dbReference>
<dbReference type="InterPro" id="IPR003018">
    <property type="entry name" value="GAF"/>
</dbReference>
<dbReference type="EC" id="3.1.4.52" evidence="5"/>
<dbReference type="InterPro" id="IPR001610">
    <property type="entry name" value="PAC"/>
</dbReference>
<dbReference type="EMBL" id="LDZY01000018">
    <property type="protein sequence ID" value="KLU64063.1"/>
    <property type="molecule type" value="Genomic_DNA"/>
</dbReference>
<proteinExistence type="predicted"/>
<dbReference type="InterPro" id="IPR001633">
    <property type="entry name" value="EAL_dom"/>
</dbReference>
<dbReference type="GO" id="GO:0071111">
    <property type="term" value="F:cyclic-guanylate-specific phosphodiesterase activity"/>
    <property type="evidence" value="ECO:0007669"/>
    <property type="project" value="UniProtKB-EC"/>
</dbReference>
<evidence type="ECO:0000313" key="6">
    <source>
        <dbReference type="Proteomes" id="UP000036356"/>
    </source>
</evidence>
<dbReference type="InterPro" id="IPR029016">
    <property type="entry name" value="GAF-like_dom_sf"/>
</dbReference>
<dbReference type="Pfam" id="PF13188">
    <property type="entry name" value="PAS_8"/>
    <property type="match status" value="1"/>
</dbReference>
<dbReference type="Gene3D" id="3.20.20.450">
    <property type="entry name" value="EAL domain"/>
    <property type="match status" value="1"/>
</dbReference>
<dbReference type="SMART" id="SM00052">
    <property type="entry name" value="EAL"/>
    <property type="match status" value="1"/>
</dbReference>
<feature type="domain" description="PAS" evidence="1">
    <location>
        <begin position="314"/>
        <end position="385"/>
    </location>
</feature>
<dbReference type="NCBIfam" id="TIGR00254">
    <property type="entry name" value="GGDEF"/>
    <property type="match status" value="1"/>
</dbReference>
<dbReference type="InterPro" id="IPR029787">
    <property type="entry name" value="Nucleotide_cyclase"/>
</dbReference>
<dbReference type="InterPro" id="IPR035919">
    <property type="entry name" value="EAL_sf"/>
</dbReference>
<dbReference type="NCBIfam" id="TIGR00229">
    <property type="entry name" value="sensory_box"/>
    <property type="match status" value="2"/>
</dbReference>
<dbReference type="PROSITE" id="PS50883">
    <property type="entry name" value="EAL"/>
    <property type="match status" value="1"/>
</dbReference>
<dbReference type="PROSITE" id="PS50887">
    <property type="entry name" value="GGDEF"/>
    <property type="match status" value="1"/>
</dbReference>
<dbReference type="PATRIC" id="fig|476652.3.peg.4298"/>
<keyword evidence="6" id="KW-1185">Reference proteome</keyword>
<dbReference type="PROSITE" id="PS50113">
    <property type="entry name" value="PAC"/>
    <property type="match status" value="2"/>
</dbReference>
<dbReference type="Pfam" id="PF00563">
    <property type="entry name" value="EAL"/>
    <property type="match status" value="1"/>
</dbReference>
<dbReference type="Gene3D" id="3.30.450.40">
    <property type="match status" value="1"/>
</dbReference>
<dbReference type="SMART" id="SM00086">
    <property type="entry name" value="PAC"/>
    <property type="match status" value="3"/>
</dbReference>
<dbReference type="InterPro" id="IPR043128">
    <property type="entry name" value="Rev_trsase/Diguanyl_cyclase"/>
</dbReference>
<dbReference type="Gene3D" id="3.30.450.20">
    <property type="entry name" value="PAS domain"/>
    <property type="match status" value="4"/>
</dbReference>
<organism evidence="5 6">
    <name type="scientific">Desulfosporosinus acididurans</name>
    <dbReference type="NCBI Taxonomy" id="476652"/>
    <lineage>
        <taxon>Bacteria</taxon>
        <taxon>Bacillati</taxon>
        <taxon>Bacillota</taxon>
        <taxon>Clostridia</taxon>
        <taxon>Eubacteriales</taxon>
        <taxon>Desulfitobacteriaceae</taxon>
        <taxon>Desulfosporosinus</taxon>
    </lineage>
</organism>
<dbReference type="InterPro" id="IPR035965">
    <property type="entry name" value="PAS-like_dom_sf"/>
</dbReference>
<dbReference type="Pfam" id="PF00990">
    <property type="entry name" value="GGDEF"/>
    <property type="match status" value="1"/>
</dbReference>
<evidence type="ECO:0000259" key="4">
    <source>
        <dbReference type="PROSITE" id="PS50887"/>
    </source>
</evidence>
<dbReference type="PANTHER" id="PTHR44757">
    <property type="entry name" value="DIGUANYLATE CYCLASE DGCP"/>
    <property type="match status" value="1"/>
</dbReference>
<dbReference type="STRING" id="476652.DEAC_c40570"/>
<dbReference type="InterPro" id="IPR000700">
    <property type="entry name" value="PAS-assoc_C"/>
</dbReference>
<dbReference type="InterPro" id="IPR000014">
    <property type="entry name" value="PAS"/>
</dbReference>
<dbReference type="CDD" id="cd00130">
    <property type="entry name" value="PAS"/>
    <property type="match status" value="3"/>
</dbReference>
<evidence type="ECO:0000259" key="2">
    <source>
        <dbReference type="PROSITE" id="PS50113"/>
    </source>
</evidence>
<evidence type="ECO:0000259" key="3">
    <source>
        <dbReference type="PROSITE" id="PS50883"/>
    </source>
</evidence>
<dbReference type="FunFam" id="3.20.20.450:FF:000001">
    <property type="entry name" value="Cyclic di-GMP phosphodiesterase yahA"/>
    <property type="match status" value="1"/>
</dbReference>